<gene>
    <name evidence="2" type="ORF">KGF57_002550</name>
</gene>
<dbReference type="PANTHER" id="PTHR28207">
    <property type="entry name" value="ATP SYNTHASE SUBUNIT H, MITOCHONDRIAL"/>
    <property type="match status" value="1"/>
</dbReference>
<reference evidence="2 3" key="1">
    <citation type="journal article" date="2022" name="DNA Res.">
        <title>Genome analysis of five recently described species of the CUG-Ser clade uncovers Candida theae as a new hybrid lineage with pathogenic potential in the Candida parapsilosis species complex.</title>
        <authorList>
            <person name="Mixao V."/>
            <person name="Del Olmo V."/>
            <person name="Hegedusova E."/>
            <person name="Saus E."/>
            <person name="Pryszcz L."/>
            <person name="Cillingova A."/>
            <person name="Nosek J."/>
            <person name="Gabaldon T."/>
        </authorList>
    </citation>
    <scope>NUCLEOTIDE SEQUENCE [LARGE SCALE GENOMIC DNA]</scope>
    <source>
        <strain evidence="2 3">CBS 12239</strain>
    </source>
</reference>
<name>A0AAD5BEY8_9ASCO</name>
<protein>
    <submittedName>
        <fullName evidence="2">ATP14</fullName>
    </submittedName>
</protein>
<dbReference type="GO" id="GO:0046933">
    <property type="term" value="F:proton-transporting ATP synthase activity, rotational mechanism"/>
    <property type="evidence" value="ECO:0007669"/>
    <property type="project" value="TreeGrafter"/>
</dbReference>
<dbReference type="AlphaFoldDB" id="A0AAD5BEY8"/>
<dbReference type="InterPro" id="IPR019711">
    <property type="entry name" value="ATP_synth_F0_suH"/>
</dbReference>
<proteinExistence type="predicted"/>
<dbReference type="GeneID" id="76150609"/>
<dbReference type="Proteomes" id="UP001204833">
    <property type="component" value="Unassembled WGS sequence"/>
</dbReference>
<accession>A0AAD5BEY8</accession>
<dbReference type="EMBL" id="JAIHNG010000118">
    <property type="protein sequence ID" value="KAI5958195.1"/>
    <property type="molecule type" value="Genomic_DNA"/>
</dbReference>
<feature type="compositionally biased region" description="Acidic residues" evidence="1">
    <location>
        <begin position="98"/>
        <end position="110"/>
    </location>
</feature>
<sequence length="110" mass="12702">MFRPIARISSRRLFSITPRRSNLIGDLYVQNIRQFKPQALSQEEIDAAVKKFQLPGKPTIPQIHELSTEQVKEYEQSEVEAEAAQPTENDSETKPDEDWFVFDEVEAEGH</sequence>
<organism evidence="2 3">
    <name type="scientific">Candida theae</name>
    <dbReference type="NCBI Taxonomy" id="1198502"/>
    <lineage>
        <taxon>Eukaryota</taxon>
        <taxon>Fungi</taxon>
        <taxon>Dikarya</taxon>
        <taxon>Ascomycota</taxon>
        <taxon>Saccharomycotina</taxon>
        <taxon>Pichiomycetes</taxon>
        <taxon>Debaryomycetaceae</taxon>
        <taxon>Candida/Lodderomyces clade</taxon>
        <taxon>Candida</taxon>
    </lineage>
</organism>
<comment type="caution">
    <text evidence="2">The sequence shown here is derived from an EMBL/GenBank/DDBJ whole genome shotgun (WGS) entry which is preliminary data.</text>
</comment>
<feature type="region of interest" description="Disordered" evidence="1">
    <location>
        <begin position="69"/>
        <end position="110"/>
    </location>
</feature>
<dbReference type="RefSeq" id="XP_051608786.1">
    <property type="nucleotide sequence ID" value="XM_051751876.1"/>
</dbReference>
<evidence type="ECO:0000313" key="3">
    <source>
        <dbReference type="Proteomes" id="UP001204833"/>
    </source>
</evidence>
<keyword evidence="3" id="KW-1185">Reference proteome</keyword>
<evidence type="ECO:0000256" key="1">
    <source>
        <dbReference type="SAM" id="MobiDB-lite"/>
    </source>
</evidence>
<dbReference type="PANTHER" id="PTHR28207:SF1">
    <property type="entry name" value="ATP SYNTHASE SUBUNIT H, MITOCHONDRIAL"/>
    <property type="match status" value="1"/>
</dbReference>
<dbReference type="Pfam" id="PF10775">
    <property type="entry name" value="ATP_sub_h"/>
    <property type="match status" value="1"/>
</dbReference>
<evidence type="ECO:0000313" key="2">
    <source>
        <dbReference type="EMBL" id="KAI5958195.1"/>
    </source>
</evidence>